<sequence>MTEPLFATPTQRTFALIPLSDIEPPQLYGARRPHGPSVKTHGVLTPIELVSLPAGAPYLYRVAAGARRWAAALDEGLSDIPAFVSDTPAVAADLTGIENLCRSPNPIAEALALKVKLTEGYDLKAVSARWGAPIGTLKKLQRLLLLPEEVLTACGTAVSLGVVQDMANLEEPYRSAAVQAFRQKVAHDPDARFTADDLKAVRVAEAADFGDLLEEATQSLPAPLLSVDPLRDLAARVFALCRHEGVDAAELARFLLAEREEEGTPLKGQSRPVVLTLDAASGDDLAPPRPPARVRLNQWKRGS</sequence>
<organism evidence="3 4">
    <name type="scientific">Deinococcus xinjiangensis</name>
    <dbReference type="NCBI Taxonomy" id="457454"/>
    <lineage>
        <taxon>Bacteria</taxon>
        <taxon>Thermotogati</taxon>
        <taxon>Deinococcota</taxon>
        <taxon>Deinococci</taxon>
        <taxon>Deinococcales</taxon>
        <taxon>Deinococcaceae</taxon>
        <taxon>Deinococcus</taxon>
    </lineage>
</organism>
<reference evidence="3 4" key="1">
    <citation type="submission" date="2024-02" db="EMBL/GenBank/DDBJ databases">
        <title>Deinococcus xinjiangensis NBRC 107630.</title>
        <authorList>
            <person name="Ichikawa N."/>
            <person name="Katano-Makiyama Y."/>
            <person name="Hidaka K."/>
        </authorList>
    </citation>
    <scope>NUCLEOTIDE SEQUENCE [LARGE SCALE GENOMIC DNA]</scope>
    <source>
        <strain evidence="3 4">NBRC 107630</strain>
    </source>
</reference>
<dbReference type="InterPro" id="IPR036086">
    <property type="entry name" value="ParB/Sulfiredoxin_sf"/>
</dbReference>
<protein>
    <submittedName>
        <fullName evidence="3">Nucleoid occlusion protein</fullName>
    </submittedName>
</protein>
<evidence type="ECO:0000313" key="3">
    <source>
        <dbReference type="EMBL" id="GAA5501061.1"/>
    </source>
</evidence>
<dbReference type="Pfam" id="PF02195">
    <property type="entry name" value="ParB_N"/>
    <property type="match status" value="1"/>
</dbReference>
<keyword evidence="4" id="KW-1185">Reference proteome</keyword>
<dbReference type="SUPFAM" id="SSF110849">
    <property type="entry name" value="ParB/Sulfiredoxin"/>
    <property type="match status" value="1"/>
</dbReference>
<feature type="domain" description="ParB-like N-terminal" evidence="2">
    <location>
        <begin position="15"/>
        <end position="100"/>
    </location>
</feature>
<dbReference type="Proteomes" id="UP001458946">
    <property type="component" value="Unassembled WGS sequence"/>
</dbReference>
<dbReference type="EMBL" id="BAABRN010000006">
    <property type="protein sequence ID" value="GAA5501061.1"/>
    <property type="molecule type" value="Genomic_DNA"/>
</dbReference>
<proteinExistence type="predicted"/>
<dbReference type="SMART" id="SM00470">
    <property type="entry name" value="ParB"/>
    <property type="match status" value="1"/>
</dbReference>
<name>A0ABP9V761_9DEIO</name>
<evidence type="ECO:0000313" key="4">
    <source>
        <dbReference type="Proteomes" id="UP001458946"/>
    </source>
</evidence>
<dbReference type="Gene3D" id="3.90.1530.30">
    <property type="match status" value="1"/>
</dbReference>
<dbReference type="PANTHER" id="PTHR33375:SF1">
    <property type="entry name" value="CHROMOSOME-PARTITIONING PROTEIN PARB-RELATED"/>
    <property type="match status" value="1"/>
</dbReference>
<feature type="region of interest" description="Disordered" evidence="1">
    <location>
        <begin position="278"/>
        <end position="303"/>
    </location>
</feature>
<dbReference type="InterPro" id="IPR003115">
    <property type="entry name" value="ParB_N"/>
</dbReference>
<dbReference type="InterPro" id="IPR050336">
    <property type="entry name" value="Chromosome_partition/occlusion"/>
</dbReference>
<dbReference type="Gene3D" id="1.10.10.2830">
    <property type="match status" value="1"/>
</dbReference>
<comment type="caution">
    <text evidence="3">The sequence shown here is derived from an EMBL/GenBank/DDBJ whole genome shotgun (WGS) entry which is preliminary data.</text>
</comment>
<dbReference type="RefSeq" id="WP_353541035.1">
    <property type="nucleotide sequence ID" value="NZ_BAABRN010000006.1"/>
</dbReference>
<dbReference type="PANTHER" id="PTHR33375">
    <property type="entry name" value="CHROMOSOME-PARTITIONING PROTEIN PARB-RELATED"/>
    <property type="match status" value="1"/>
</dbReference>
<gene>
    <name evidence="3" type="primary">noc_1</name>
    <name evidence="3" type="ORF">Dxin01_00792</name>
</gene>
<evidence type="ECO:0000259" key="2">
    <source>
        <dbReference type="SMART" id="SM00470"/>
    </source>
</evidence>
<evidence type="ECO:0000256" key="1">
    <source>
        <dbReference type="SAM" id="MobiDB-lite"/>
    </source>
</evidence>
<accession>A0ABP9V761</accession>
<dbReference type="SUPFAM" id="SSF109709">
    <property type="entry name" value="KorB DNA-binding domain-like"/>
    <property type="match status" value="1"/>
</dbReference>